<dbReference type="GO" id="GO:0005829">
    <property type="term" value="C:cytosol"/>
    <property type="evidence" value="ECO:0007669"/>
    <property type="project" value="TreeGrafter"/>
</dbReference>
<feature type="region of interest" description="Disordered" evidence="2">
    <location>
        <begin position="218"/>
        <end position="241"/>
    </location>
</feature>
<dbReference type="GO" id="GO:0110078">
    <property type="term" value="C:TTT Hsp90 cochaperone complex"/>
    <property type="evidence" value="ECO:0007669"/>
    <property type="project" value="InterPro"/>
</dbReference>
<evidence type="ECO:0000256" key="1">
    <source>
        <dbReference type="ARBA" id="ARBA00034736"/>
    </source>
</evidence>
<organism evidence="3 4">
    <name type="scientific">Ustilago trichophora</name>
    <dbReference type="NCBI Taxonomy" id="86804"/>
    <lineage>
        <taxon>Eukaryota</taxon>
        <taxon>Fungi</taxon>
        <taxon>Dikarya</taxon>
        <taxon>Basidiomycota</taxon>
        <taxon>Ustilaginomycotina</taxon>
        <taxon>Ustilaginomycetes</taxon>
        <taxon>Ustilaginales</taxon>
        <taxon>Ustilaginaceae</taxon>
        <taxon>Ustilago</taxon>
    </lineage>
</organism>
<proteinExistence type="inferred from homology"/>
<accession>A0A5C3DZ48</accession>
<gene>
    <name evidence="3" type="ORF">UTRI_01618</name>
</gene>
<evidence type="ECO:0000313" key="4">
    <source>
        <dbReference type="Proteomes" id="UP000324022"/>
    </source>
</evidence>
<comment type="similarity">
    <text evidence="1">Belongs to the TTI2 family.</text>
</comment>
<dbReference type="InterPro" id="IPR018870">
    <property type="entry name" value="Tti2"/>
</dbReference>
<keyword evidence="4" id="KW-1185">Reference proteome</keyword>
<dbReference type="PANTHER" id="PTHR32226:SF2">
    <property type="entry name" value="TELO2-INTERACTING PROTEIN 2"/>
    <property type="match status" value="1"/>
</dbReference>
<evidence type="ECO:0000256" key="2">
    <source>
        <dbReference type="SAM" id="MobiDB-lite"/>
    </source>
</evidence>
<name>A0A5C3DZ48_9BASI</name>
<sequence length="671" mass="73381">MVNLPKPSIFSTSAEIEPLPRTSPVHQIPPSSTLPCCYRFGLTTLPQDAEGNQTDDLSKTLSELFVLSRLLAIPSLFGRGDGHAWIHSEEHYPTLVQWKEQHVPSLLSRVALLLEKLDANALTQQDSTLISLVLGHVVCAVARYLPLISIGSASISDSSASNSAEMDDGWASLASQNTAKDILSKLQTPTPSDNILEPSNIAKALLADYIKPIFRESASSSSGSTSAIDPTTGRKKAPTAGSSFVSHLDANLGQHRFESAADDNDASNFAPSRFEFCASAESMRSALENVGLTQRAGKSLMERNEALGCVNVLSWCMDNLKLRSEGDWNDVWPLLVPPLLTLMEHAQPRFRLRGAVLAHRLLLRPSLHQDGDDDDGPEVRRMGTALAKILIRTGIGSLLEQALHVNLTYIHDETYAPSLLSHSIGALRQLILLTTHPITFRSPGQQSFDPPSALNDTTTRPGVTGLALDEPDDCGQRRHEALYRLISESILSTWSYLPLPASRTRLGRELVNVTCSAYLTLIDDLTPQALGYGGIGGIARFLDVSLDWIFRSWLSNVEFDHTDQISTTILVLNLAQRLLFSDDTKQTMGSKTRFTSLVLASLAKCFISALESPLGTSTIPTEPSGQSRWTELDNSLSQFLVTLAQFDPSVQARWNELIALDQRLGVLFTPR</sequence>
<evidence type="ECO:0000313" key="3">
    <source>
        <dbReference type="EMBL" id="SPO22940.1"/>
    </source>
</evidence>
<dbReference type="PANTHER" id="PTHR32226">
    <property type="entry name" value="TELO2-INTERACTING PROTEIN 2"/>
    <property type="match status" value="1"/>
</dbReference>
<dbReference type="OrthoDB" id="6417021at2759"/>
<dbReference type="Proteomes" id="UP000324022">
    <property type="component" value="Unassembled WGS sequence"/>
</dbReference>
<dbReference type="GO" id="GO:0005634">
    <property type="term" value="C:nucleus"/>
    <property type="evidence" value="ECO:0007669"/>
    <property type="project" value="TreeGrafter"/>
</dbReference>
<dbReference type="AlphaFoldDB" id="A0A5C3DZ48"/>
<protein>
    <submittedName>
        <fullName evidence="3">Uncharacterized protein</fullName>
    </submittedName>
</protein>
<reference evidence="3 4" key="1">
    <citation type="submission" date="2018-03" db="EMBL/GenBank/DDBJ databases">
        <authorList>
            <person name="Guldener U."/>
        </authorList>
    </citation>
    <scope>NUCLEOTIDE SEQUENCE [LARGE SCALE GENOMIC DNA]</scope>
    <source>
        <strain evidence="3 4">NBRC100155</strain>
    </source>
</reference>
<feature type="compositionally biased region" description="Low complexity" evidence="2">
    <location>
        <begin position="218"/>
        <end position="227"/>
    </location>
</feature>
<dbReference type="Pfam" id="PF10521">
    <property type="entry name" value="Tti2"/>
    <property type="match status" value="1"/>
</dbReference>
<dbReference type="EMBL" id="OOIN01000005">
    <property type="protein sequence ID" value="SPO22940.1"/>
    <property type="molecule type" value="Genomic_DNA"/>
</dbReference>